<evidence type="ECO:0000259" key="6">
    <source>
        <dbReference type="Pfam" id="PF13693"/>
    </source>
</evidence>
<dbReference type="STRING" id="1658765.Msub_10208"/>
<dbReference type="RefSeq" id="WP_048494302.1">
    <property type="nucleotide sequence ID" value="NZ_LFBU01000001.1"/>
</dbReference>
<feature type="domain" description="Ner winged helix-turn-helix DNA-binding" evidence="6">
    <location>
        <begin position="14"/>
        <end position="86"/>
    </location>
</feature>
<keyword evidence="4" id="KW-0804">Transcription</keyword>
<dbReference type="PATRIC" id="fig|1658765.3.peg.201"/>
<dbReference type="InterPro" id="IPR038722">
    <property type="entry name" value="Ner_HTH_dom"/>
</dbReference>
<evidence type="ECO:0000256" key="2">
    <source>
        <dbReference type="ARBA" id="ARBA00023015"/>
    </source>
</evidence>
<gene>
    <name evidence="7" type="ORF">Msub_10208</name>
</gene>
<sequence length="107" mass="11603">MSESRKPKKAAPEDWHRADIVAALRKAGWSLRQLALHHGYSSPTTLTAALDRRWPKGQALIADAIGIEPAKIWPSRYAKNASRTASKNNTNSGVQAATNCKAQRAAA</sequence>
<evidence type="ECO:0000256" key="1">
    <source>
        <dbReference type="ARBA" id="ARBA00006157"/>
    </source>
</evidence>
<dbReference type="Pfam" id="PF13693">
    <property type="entry name" value="HTH_35"/>
    <property type="match status" value="1"/>
</dbReference>
<evidence type="ECO:0000256" key="4">
    <source>
        <dbReference type="ARBA" id="ARBA00023163"/>
    </source>
</evidence>
<evidence type="ECO:0000256" key="5">
    <source>
        <dbReference type="SAM" id="MobiDB-lite"/>
    </source>
</evidence>
<feature type="region of interest" description="Disordered" evidence="5">
    <location>
        <begin position="81"/>
        <end position="107"/>
    </location>
</feature>
<dbReference type="AlphaFoldDB" id="A0A0J7J7B0"/>
<accession>A0A0J7J7B0</accession>
<organism evidence="7 8">
    <name type="scientific">Marinobacter subterrani</name>
    <dbReference type="NCBI Taxonomy" id="1658765"/>
    <lineage>
        <taxon>Bacteria</taxon>
        <taxon>Pseudomonadati</taxon>
        <taxon>Pseudomonadota</taxon>
        <taxon>Gammaproteobacteria</taxon>
        <taxon>Pseudomonadales</taxon>
        <taxon>Marinobacteraceae</taxon>
        <taxon>Marinobacter</taxon>
    </lineage>
</organism>
<dbReference type="Proteomes" id="UP000036102">
    <property type="component" value="Unassembled WGS sequence"/>
</dbReference>
<dbReference type="EMBL" id="LFBU01000001">
    <property type="protein sequence ID" value="KMQ74037.1"/>
    <property type="molecule type" value="Genomic_DNA"/>
</dbReference>
<protein>
    <submittedName>
        <fullName evidence="7">Transcriptional regulator, Nlp family</fullName>
    </submittedName>
</protein>
<evidence type="ECO:0000256" key="3">
    <source>
        <dbReference type="ARBA" id="ARBA00023125"/>
    </source>
</evidence>
<reference evidence="7 8" key="1">
    <citation type="submission" date="2015-06" db="EMBL/GenBank/DDBJ databases">
        <title>Marinobacter subterrani, a genetically tractable neutrophilic iron-oxidizing strain isolated from the Soudan Iron Mine.</title>
        <authorList>
            <person name="Bonis B.M."/>
            <person name="Gralnick J.A."/>
        </authorList>
    </citation>
    <scope>NUCLEOTIDE SEQUENCE [LARGE SCALE GENOMIC DNA]</scope>
    <source>
        <strain evidence="7 8">JG233</strain>
    </source>
</reference>
<feature type="compositionally biased region" description="Polar residues" evidence="5">
    <location>
        <begin position="81"/>
        <end position="101"/>
    </location>
</feature>
<keyword evidence="3" id="KW-0238">DNA-binding</keyword>
<name>A0A0J7J7B0_9GAMM</name>
<comment type="caution">
    <text evidence="7">The sequence shown here is derived from an EMBL/GenBank/DDBJ whole genome shotgun (WGS) entry which is preliminary data.</text>
</comment>
<comment type="similarity">
    <text evidence="1">Belongs to the ner transcriptional regulatory family.</text>
</comment>
<evidence type="ECO:0000313" key="7">
    <source>
        <dbReference type="EMBL" id="KMQ74037.1"/>
    </source>
</evidence>
<keyword evidence="8" id="KW-1185">Reference proteome</keyword>
<dbReference type="SUPFAM" id="SSF47413">
    <property type="entry name" value="lambda repressor-like DNA-binding domains"/>
    <property type="match status" value="1"/>
</dbReference>
<keyword evidence="2" id="KW-0805">Transcription regulation</keyword>
<dbReference type="InterPro" id="IPR010982">
    <property type="entry name" value="Lambda_DNA-bd_dom_sf"/>
</dbReference>
<proteinExistence type="inferred from homology"/>
<evidence type="ECO:0000313" key="8">
    <source>
        <dbReference type="Proteomes" id="UP000036102"/>
    </source>
</evidence>
<dbReference type="OrthoDB" id="5405994at2"/>
<dbReference type="GO" id="GO:0003677">
    <property type="term" value="F:DNA binding"/>
    <property type="evidence" value="ECO:0007669"/>
    <property type="project" value="UniProtKB-KW"/>
</dbReference>
<dbReference type="Gene3D" id="1.10.260.40">
    <property type="entry name" value="lambda repressor-like DNA-binding domains"/>
    <property type="match status" value="1"/>
</dbReference>